<dbReference type="Gene3D" id="3.40.50.300">
    <property type="entry name" value="P-loop containing nucleotide triphosphate hydrolases"/>
    <property type="match status" value="1"/>
</dbReference>
<keyword evidence="5" id="KW-0378">Hydrolase</keyword>
<dbReference type="AlphaFoldDB" id="A0A0M2H2K1"/>
<dbReference type="PROSITE" id="PS00211">
    <property type="entry name" value="ABC_TRANSPORTER_1"/>
    <property type="match status" value="1"/>
</dbReference>
<keyword evidence="6" id="KW-1185">Reference proteome</keyword>
<organism evidence="5 6">
    <name type="scientific">Microbacterium terrae</name>
    <dbReference type="NCBI Taxonomy" id="69369"/>
    <lineage>
        <taxon>Bacteria</taxon>
        <taxon>Bacillati</taxon>
        <taxon>Actinomycetota</taxon>
        <taxon>Actinomycetes</taxon>
        <taxon>Micrococcales</taxon>
        <taxon>Microbacteriaceae</taxon>
        <taxon>Microbacterium</taxon>
    </lineage>
</organism>
<evidence type="ECO:0000259" key="4">
    <source>
        <dbReference type="PROSITE" id="PS50893"/>
    </source>
</evidence>
<dbReference type="PANTHER" id="PTHR42781">
    <property type="entry name" value="SPERMIDINE/PUTRESCINE IMPORT ATP-BINDING PROTEIN POTA"/>
    <property type="match status" value="1"/>
</dbReference>
<dbReference type="InterPro" id="IPR003593">
    <property type="entry name" value="AAA+_ATPase"/>
</dbReference>
<dbReference type="InterPro" id="IPR050093">
    <property type="entry name" value="ABC_SmlMolc_Importer"/>
</dbReference>
<dbReference type="InterPro" id="IPR017871">
    <property type="entry name" value="ABC_transporter-like_CS"/>
</dbReference>
<sequence length="371" mass="37486">MTGALGEVALDARVVVERGGFGLDAEIAAGPGDVVAVMGPSGAGKSTLLGALAGLVRMDAGYVSVGGRMLDAPPATRTAPASRGVVMLGQEARLFPHLTARDNVVFGLRAHGVSRAAADATAEDWLDRVGLAGFGRRRPAQLSGGQQQRVALARALATSPAVLLLDEPFTSLDAETAGDVRALVHDQLGATGTTAVVATHDAVDAVALASQLLVLEGGAVTQHGPVRDVLAAPATRFAAAVAGLNRVPGDARSGVWRAGGLALACDAGDGPVAAVFRPSDVGLLLAEASGRPAPAAATDPAPEAEPGAEWIAEVVRLEQTPAGVRIRTREPDVAVDVAADRVAALSIARGSRVRLRVAASVVRFLPGSART</sequence>
<dbReference type="PROSITE" id="PS50893">
    <property type="entry name" value="ABC_TRANSPORTER_2"/>
    <property type="match status" value="1"/>
</dbReference>
<dbReference type="Pfam" id="PF00005">
    <property type="entry name" value="ABC_tran"/>
    <property type="match status" value="1"/>
</dbReference>
<reference evidence="5 6" key="1">
    <citation type="submission" date="2015-02" db="EMBL/GenBank/DDBJ databases">
        <title>Draft genome sequences of ten Microbacterium spp. with emphasis on heavy metal contaminated environments.</title>
        <authorList>
            <person name="Corretto E."/>
        </authorList>
    </citation>
    <scope>NUCLEOTIDE SEQUENCE [LARGE SCALE GENOMIC DNA]</scope>
    <source>
        <strain evidence="5 6">DSM 12510</strain>
    </source>
</reference>
<feature type="domain" description="ABC transporter" evidence="4">
    <location>
        <begin position="5"/>
        <end position="242"/>
    </location>
</feature>
<keyword evidence="2" id="KW-0547">Nucleotide-binding</keyword>
<evidence type="ECO:0000313" key="6">
    <source>
        <dbReference type="Proteomes" id="UP000033956"/>
    </source>
</evidence>
<dbReference type="OrthoDB" id="9112331at2"/>
<dbReference type="InterPro" id="IPR027417">
    <property type="entry name" value="P-loop_NTPase"/>
</dbReference>
<evidence type="ECO:0000256" key="3">
    <source>
        <dbReference type="ARBA" id="ARBA00022840"/>
    </source>
</evidence>
<evidence type="ECO:0000313" key="5">
    <source>
        <dbReference type="EMBL" id="KJL37684.1"/>
    </source>
</evidence>
<dbReference type="PATRIC" id="fig|92835.4.peg.3479"/>
<accession>A0A0M2H2K1</accession>
<protein>
    <submittedName>
        <fullName evidence="5">Sulfate/thiosulfate import ATP-binding protein CysA</fullName>
        <ecNumber evidence="5">3.6.3.25</ecNumber>
    </submittedName>
</protein>
<evidence type="ECO:0000256" key="2">
    <source>
        <dbReference type="ARBA" id="ARBA00022741"/>
    </source>
</evidence>
<keyword evidence="1" id="KW-0813">Transport</keyword>
<dbReference type="SMART" id="SM00382">
    <property type="entry name" value="AAA"/>
    <property type="match status" value="1"/>
</dbReference>
<dbReference type="RefSeq" id="WP_157004077.1">
    <property type="nucleotide sequence ID" value="NZ_BAAAUP010000002.1"/>
</dbReference>
<name>A0A0M2H2K1_9MICO</name>
<dbReference type="GO" id="GO:0016887">
    <property type="term" value="F:ATP hydrolysis activity"/>
    <property type="evidence" value="ECO:0007669"/>
    <property type="project" value="InterPro"/>
</dbReference>
<gene>
    <name evidence="5" type="primary">cysA_3</name>
    <name evidence="5" type="ORF">RS81_03442</name>
</gene>
<dbReference type="STRING" id="92835.RS81_03442"/>
<dbReference type="EMBL" id="JYIZ01000057">
    <property type="protein sequence ID" value="KJL37684.1"/>
    <property type="molecule type" value="Genomic_DNA"/>
</dbReference>
<dbReference type="GO" id="GO:0005524">
    <property type="term" value="F:ATP binding"/>
    <property type="evidence" value="ECO:0007669"/>
    <property type="project" value="UniProtKB-KW"/>
</dbReference>
<dbReference type="EC" id="3.6.3.25" evidence="5"/>
<evidence type="ECO:0000256" key="1">
    <source>
        <dbReference type="ARBA" id="ARBA00022448"/>
    </source>
</evidence>
<proteinExistence type="predicted"/>
<dbReference type="Proteomes" id="UP000033956">
    <property type="component" value="Unassembled WGS sequence"/>
</dbReference>
<comment type="caution">
    <text evidence="5">The sequence shown here is derived from an EMBL/GenBank/DDBJ whole genome shotgun (WGS) entry which is preliminary data.</text>
</comment>
<dbReference type="PANTHER" id="PTHR42781:SF4">
    <property type="entry name" value="SPERMIDINE_PUTRESCINE IMPORT ATP-BINDING PROTEIN POTA"/>
    <property type="match status" value="1"/>
</dbReference>
<dbReference type="InterPro" id="IPR003439">
    <property type="entry name" value="ABC_transporter-like_ATP-bd"/>
</dbReference>
<dbReference type="SUPFAM" id="SSF52540">
    <property type="entry name" value="P-loop containing nucleoside triphosphate hydrolases"/>
    <property type="match status" value="1"/>
</dbReference>
<keyword evidence="3 5" id="KW-0067">ATP-binding</keyword>